<evidence type="ECO:0000313" key="2">
    <source>
        <dbReference type="Proteomes" id="UP000288805"/>
    </source>
</evidence>
<dbReference type="OrthoDB" id="1733270at2759"/>
<proteinExistence type="predicted"/>
<dbReference type="Proteomes" id="UP000288805">
    <property type="component" value="Unassembled WGS sequence"/>
</dbReference>
<dbReference type="SUPFAM" id="SSF158745">
    <property type="entry name" value="LanC-like"/>
    <property type="match status" value="1"/>
</dbReference>
<dbReference type="GO" id="GO:0031179">
    <property type="term" value="P:peptide modification"/>
    <property type="evidence" value="ECO:0007669"/>
    <property type="project" value="InterPro"/>
</dbReference>
<dbReference type="GO" id="GO:0005975">
    <property type="term" value="P:carbohydrate metabolic process"/>
    <property type="evidence" value="ECO:0007669"/>
    <property type="project" value="InterPro"/>
</dbReference>
<protein>
    <submittedName>
        <fullName evidence="1">LanC-like protein GCL2</fullName>
    </submittedName>
</protein>
<organism evidence="1 2">
    <name type="scientific">Vitis vinifera</name>
    <name type="common">Grape</name>
    <dbReference type="NCBI Taxonomy" id="29760"/>
    <lineage>
        <taxon>Eukaryota</taxon>
        <taxon>Viridiplantae</taxon>
        <taxon>Streptophyta</taxon>
        <taxon>Embryophyta</taxon>
        <taxon>Tracheophyta</taxon>
        <taxon>Spermatophyta</taxon>
        <taxon>Magnoliopsida</taxon>
        <taxon>eudicotyledons</taxon>
        <taxon>Gunneridae</taxon>
        <taxon>Pentapetalae</taxon>
        <taxon>rosids</taxon>
        <taxon>Vitales</taxon>
        <taxon>Vitaceae</taxon>
        <taxon>Viteae</taxon>
        <taxon>Vitis</taxon>
    </lineage>
</organism>
<evidence type="ECO:0000313" key="1">
    <source>
        <dbReference type="EMBL" id="RVW79545.1"/>
    </source>
</evidence>
<dbReference type="SMART" id="SM01260">
    <property type="entry name" value="LANC_like"/>
    <property type="match status" value="1"/>
</dbReference>
<dbReference type="InterPro" id="IPR007822">
    <property type="entry name" value="LANC-like"/>
</dbReference>
<reference evidence="1 2" key="1">
    <citation type="journal article" date="2018" name="PLoS Genet.">
        <title>Population sequencing reveals clonal diversity and ancestral inbreeding in the grapevine cultivar Chardonnay.</title>
        <authorList>
            <person name="Roach M.J."/>
            <person name="Johnson D.L."/>
            <person name="Bohlmann J."/>
            <person name="van Vuuren H.J."/>
            <person name="Jones S.J."/>
            <person name="Pretorius I.S."/>
            <person name="Schmidt S.A."/>
            <person name="Borneman A.R."/>
        </authorList>
    </citation>
    <scope>NUCLEOTIDE SEQUENCE [LARGE SCALE GENOMIC DNA]</scope>
    <source>
        <strain evidence="2">cv. Chardonnay</strain>
        <tissue evidence="1">Leaf</tissue>
    </source>
</reference>
<gene>
    <name evidence="1" type="primary">GCL2_0</name>
    <name evidence="1" type="ORF">CK203_051674</name>
</gene>
<name>A0A438H4X4_VITVI</name>
<dbReference type="Gene3D" id="1.50.10.10">
    <property type="match status" value="1"/>
</dbReference>
<dbReference type="PANTHER" id="PTHR12736:SF22">
    <property type="entry name" value="LANC-LIKE PROTEIN GCL2"/>
    <property type="match status" value="1"/>
</dbReference>
<dbReference type="EMBL" id="QGNW01000279">
    <property type="protein sequence ID" value="RVW79545.1"/>
    <property type="molecule type" value="Genomic_DNA"/>
</dbReference>
<sequence length="305" mass="33946">MNPKVLKKAICVKRDIENYFLSGPIRITRCVGVSPMDSELVEETPPTQEETPAQGGKDSLIKLLSIPFSALSQRLKRTALDLKETAVIETWGLIGQHVRDFTLYSESGVLGTTYLLAYLVTANKTDLGLCSEIVKACDSTSFGSKDITFICGRAGVCALGAVVVKYSGDERLMNYYLSRFNEIKLPRSLPDELLYGRVGFLWACLFLNKHIGQGTVPPTYTGAVVSEIIKNGIRLANKGRCPLMFEWYGEKYWGAAHGLVGIMHVLMRMELIIDEKEMLKHRGCCSFSHDVMSKVPSSRLWGCFK</sequence>
<accession>A0A438H4X4</accession>
<dbReference type="InterPro" id="IPR012341">
    <property type="entry name" value="6hp_glycosidase-like_sf"/>
</dbReference>
<comment type="caution">
    <text evidence="1">The sequence shown here is derived from an EMBL/GenBank/DDBJ whole genome shotgun (WGS) entry which is preliminary data.</text>
</comment>
<dbReference type="PANTHER" id="PTHR12736">
    <property type="entry name" value="LANC-LIKE PROTEIN"/>
    <property type="match status" value="1"/>
</dbReference>
<dbReference type="AlphaFoldDB" id="A0A438H4X4"/>
<dbReference type="PRINTS" id="PR01950">
    <property type="entry name" value="LANCSUPER"/>
</dbReference>
<dbReference type="Pfam" id="PF05147">
    <property type="entry name" value="LANC_like"/>
    <property type="match status" value="1"/>
</dbReference>